<feature type="transmembrane region" description="Helical" evidence="5">
    <location>
        <begin position="77"/>
        <end position="95"/>
    </location>
</feature>
<dbReference type="EMBL" id="CP054143">
    <property type="protein sequence ID" value="QKJ68045.1"/>
    <property type="molecule type" value="Genomic_DNA"/>
</dbReference>
<evidence type="ECO:0000256" key="4">
    <source>
        <dbReference type="ARBA" id="ARBA00023136"/>
    </source>
</evidence>
<evidence type="ECO:0000256" key="5">
    <source>
        <dbReference type="SAM" id="Phobius"/>
    </source>
</evidence>
<protein>
    <submittedName>
        <fullName evidence="6">DUF4870 domain-containing protein</fullName>
    </submittedName>
</protein>
<reference evidence="6 7" key="1">
    <citation type="submission" date="2020-05" db="EMBL/GenBank/DDBJ databases">
        <title>Complete genome sequence of Deefgea sp. D17.</title>
        <authorList>
            <person name="Bae J.-W."/>
            <person name="Han J.E."/>
        </authorList>
    </citation>
    <scope>NUCLEOTIDE SEQUENCE [LARGE SCALE GENOMIC DNA]</scope>
    <source>
        <strain evidence="6 7">D17</strain>
    </source>
</reference>
<proteinExistence type="predicted"/>
<dbReference type="Proteomes" id="UP000504844">
    <property type="component" value="Chromosome"/>
</dbReference>
<keyword evidence="2 5" id="KW-0812">Transmembrane</keyword>
<feature type="transmembrane region" description="Helical" evidence="5">
    <location>
        <begin position="20"/>
        <end position="41"/>
    </location>
</feature>
<evidence type="ECO:0000313" key="7">
    <source>
        <dbReference type="Proteomes" id="UP000504844"/>
    </source>
</evidence>
<evidence type="ECO:0000256" key="2">
    <source>
        <dbReference type="ARBA" id="ARBA00022692"/>
    </source>
</evidence>
<comment type="subcellular location">
    <subcellularLocation>
        <location evidence="1">Membrane</location>
        <topology evidence="1">Multi-pass membrane protein</topology>
    </subcellularLocation>
</comment>
<organism evidence="6 7">
    <name type="scientific">Deefgea piscis</name>
    <dbReference type="NCBI Taxonomy" id="2739061"/>
    <lineage>
        <taxon>Bacteria</taxon>
        <taxon>Pseudomonadati</taxon>
        <taxon>Pseudomonadota</taxon>
        <taxon>Betaproteobacteria</taxon>
        <taxon>Neisseriales</taxon>
        <taxon>Chitinibacteraceae</taxon>
        <taxon>Deefgea</taxon>
    </lineage>
</organism>
<evidence type="ECO:0000256" key="3">
    <source>
        <dbReference type="ARBA" id="ARBA00022989"/>
    </source>
</evidence>
<dbReference type="InterPro" id="IPR019109">
    <property type="entry name" value="MamF_MmsF"/>
</dbReference>
<keyword evidence="4 5" id="KW-0472">Membrane</keyword>
<gene>
    <name evidence="6" type="ORF">HQN60_00980</name>
</gene>
<dbReference type="Pfam" id="PF09685">
    <property type="entry name" value="MamF_MmsF"/>
    <property type="match status" value="1"/>
</dbReference>
<keyword evidence="3 5" id="KW-1133">Transmembrane helix</keyword>
<accession>A0A6M8SS70</accession>
<sequence length="113" mass="12686">MQPSFLPQTAISQHSKNVALLVYLFTLFFSVIPGLVVYVFLRDDAFVLSTGKEALNWSITMLLCSFVLSLIPFVGWLLAGVLYCIHVICCILGAINARKGWLYRFPFALRLIA</sequence>
<name>A0A6M8SS70_9NEIS</name>
<dbReference type="AlphaFoldDB" id="A0A6M8SS70"/>
<dbReference type="KEGG" id="dee:HQN60_00980"/>
<keyword evidence="7" id="KW-1185">Reference proteome</keyword>
<evidence type="ECO:0000256" key="1">
    <source>
        <dbReference type="ARBA" id="ARBA00004141"/>
    </source>
</evidence>
<evidence type="ECO:0000313" key="6">
    <source>
        <dbReference type="EMBL" id="QKJ68045.1"/>
    </source>
</evidence>